<sequence length="241" mass="27842">MYKAFTSLWFKPSSKKGQLSSDLSIDEDSWVFVTESVAPPTIKHNHLMTNSWIEPIPSQKTDESTANVHHFNPIENLLRECPKLNYSILEQPPIEHASMSVYEQIASKTRTRRPRKFVYDDEQVEEGDEDEEDDDDHDGRISVNRHHPNLTSVHHRNMNISSNSFTTTLESSTLSLAAHHRHLQRLHQRRKRTNKSASKLAVPNTVDEQPKQEFNENVELKPLNYTNTAKIFLQPPSHTNN</sequence>
<dbReference type="AlphaFoldDB" id="A0A820Z203"/>
<gene>
    <name evidence="2" type="ORF">QYT958_LOCUS8487</name>
</gene>
<evidence type="ECO:0000313" key="2">
    <source>
        <dbReference type="EMBL" id="CAF4553625.1"/>
    </source>
</evidence>
<dbReference type="EMBL" id="CAJOBR010000852">
    <property type="protein sequence ID" value="CAF4553625.1"/>
    <property type="molecule type" value="Genomic_DNA"/>
</dbReference>
<feature type="compositionally biased region" description="Acidic residues" evidence="1">
    <location>
        <begin position="120"/>
        <end position="136"/>
    </location>
</feature>
<organism evidence="2 3">
    <name type="scientific">Rotaria socialis</name>
    <dbReference type="NCBI Taxonomy" id="392032"/>
    <lineage>
        <taxon>Eukaryota</taxon>
        <taxon>Metazoa</taxon>
        <taxon>Spiralia</taxon>
        <taxon>Gnathifera</taxon>
        <taxon>Rotifera</taxon>
        <taxon>Eurotatoria</taxon>
        <taxon>Bdelloidea</taxon>
        <taxon>Philodinida</taxon>
        <taxon>Philodinidae</taxon>
        <taxon>Rotaria</taxon>
    </lineage>
</organism>
<accession>A0A820Z203</accession>
<name>A0A820Z203_9BILA</name>
<feature type="region of interest" description="Disordered" evidence="1">
    <location>
        <begin position="116"/>
        <end position="141"/>
    </location>
</feature>
<evidence type="ECO:0000313" key="3">
    <source>
        <dbReference type="Proteomes" id="UP000663848"/>
    </source>
</evidence>
<comment type="caution">
    <text evidence="2">The sequence shown here is derived from an EMBL/GenBank/DDBJ whole genome shotgun (WGS) entry which is preliminary data.</text>
</comment>
<evidence type="ECO:0000256" key="1">
    <source>
        <dbReference type="SAM" id="MobiDB-lite"/>
    </source>
</evidence>
<protein>
    <submittedName>
        <fullName evidence="2">Uncharacterized protein</fullName>
    </submittedName>
</protein>
<dbReference type="Proteomes" id="UP000663848">
    <property type="component" value="Unassembled WGS sequence"/>
</dbReference>
<reference evidence="2" key="1">
    <citation type="submission" date="2021-02" db="EMBL/GenBank/DDBJ databases">
        <authorList>
            <person name="Nowell W R."/>
        </authorList>
    </citation>
    <scope>NUCLEOTIDE SEQUENCE</scope>
</reference>
<proteinExistence type="predicted"/>